<proteinExistence type="predicted"/>
<dbReference type="Proteomes" id="UP000784435">
    <property type="component" value="Unassembled WGS sequence"/>
</dbReference>
<evidence type="ECO:0000313" key="2">
    <source>
        <dbReference type="EMBL" id="HJG80119.1"/>
    </source>
</evidence>
<sequence length="156" mass="16142">TAGDGLGLVQTAFLDVIRDDRGPQHPWAPSCGTARELARLFALLHAGEAVSPTVSERVLDLLAAGADTSMVAGGLHLDPLAHRDPDGGVLLRHKTGHDAGVRADAGLVIGPAAALSYAVLAQWSPDADTRPTPVRVAVEDHMRAVGSAMRAHVLDG</sequence>
<feature type="non-terminal residue" evidence="2">
    <location>
        <position position="1"/>
    </location>
</feature>
<reference evidence="2" key="2">
    <citation type="submission" date="2021-09" db="EMBL/GenBank/DDBJ databases">
        <authorList>
            <person name="Gilroy R."/>
        </authorList>
    </citation>
    <scope>NUCLEOTIDE SEQUENCE</scope>
    <source>
        <strain evidence="2">ChiGjej5B5-7349</strain>
    </source>
</reference>
<accession>A0A921MDA6</accession>
<organism evidence="2 3">
    <name type="scientific">Brevibacterium senegalense</name>
    <dbReference type="NCBI Taxonomy" id="1033736"/>
    <lineage>
        <taxon>Bacteria</taxon>
        <taxon>Bacillati</taxon>
        <taxon>Actinomycetota</taxon>
        <taxon>Actinomycetes</taxon>
        <taxon>Micrococcales</taxon>
        <taxon>Brevibacteriaceae</taxon>
        <taxon>Brevibacterium</taxon>
    </lineage>
</organism>
<reference evidence="2" key="1">
    <citation type="journal article" date="2021" name="PeerJ">
        <title>Extensive microbial diversity within the chicken gut microbiome revealed by metagenomics and culture.</title>
        <authorList>
            <person name="Gilroy R."/>
            <person name="Ravi A."/>
            <person name="Getino M."/>
            <person name="Pursley I."/>
            <person name="Horton D.L."/>
            <person name="Alikhan N.F."/>
            <person name="Baker D."/>
            <person name="Gharbi K."/>
            <person name="Hall N."/>
            <person name="Watson M."/>
            <person name="Adriaenssens E.M."/>
            <person name="Foster-Nyarko E."/>
            <person name="Jarju S."/>
            <person name="Secka A."/>
            <person name="Antonio M."/>
            <person name="Oren A."/>
            <person name="Chaudhuri R.R."/>
            <person name="La Ragione R."/>
            <person name="Hildebrand F."/>
            <person name="Pallen M.J."/>
        </authorList>
    </citation>
    <scope>NUCLEOTIDE SEQUENCE</scope>
    <source>
        <strain evidence="2">ChiGjej5B5-7349</strain>
    </source>
</reference>
<dbReference type="InterPro" id="IPR012338">
    <property type="entry name" value="Beta-lactam/transpept-like"/>
</dbReference>
<comment type="caution">
    <text evidence="2">The sequence shown here is derived from an EMBL/GenBank/DDBJ whole genome shotgun (WGS) entry which is preliminary data.</text>
</comment>
<dbReference type="GO" id="GO:0008800">
    <property type="term" value="F:beta-lactamase activity"/>
    <property type="evidence" value="ECO:0007669"/>
    <property type="project" value="InterPro"/>
</dbReference>
<dbReference type="SUPFAM" id="SSF56601">
    <property type="entry name" value="beta-lactamase/transpeptidase-like"/>
    <property type="match status" value="1"/>
</dbReference>
<dbReference type="AlphaFoldDB" id="A0A921MDA6"/>
<name>A0A921MDA6_9MICO</name>
<dbReference type="InterPro" id="IPR045155">
    <property type="entry name" value="Beta-lactam_cat"/>
</dbReference>
<protein>
    <submittedName>
        <fullName evidence="2">Class A beta-lactamase-related serine hydrolase</fullName>
    </submittedName>
</protein>
<keyword evidence="2" id="KW-0378">Hydrolase</keyword>
<evidence type="ECO:0000259" key="1">
    <source>
        <dbReference type="Pfam" id="PF13354"/>
    </source>
</evidence>
<dbReference type="GO" id="GO:0030655">
    <property type="term" value="P:beta-lactam antibiotic catabolic process"/>
    <property type="evidence" value="ECO:0007669"/>
    <property type="project" value="InterPro"/>
</dbReference>
<dbReference type="Pfam" id="PF13354">
    <property type="entry name" value="Beta-lactamase2"/>
    <property type="match status" value="1"/>
</dbReference>
<dbReference type="EMBL" id="DYUK01000148">
    <property type="protein sequence ID" value="HJG80119.1"/>
    <property type="molecule type" value="Genomic_DNA"/>
</dbReference>
<dbReference type="Gene3D" id="3.40.710.10">
    <property type="entry name" value="DD-peptidase/beta-lactamase superfamily"/>
    <property type="match status" value="1"/>
</dbReference>
<feature type="domain" description="Beta-lactamase class A catalytic" evidence="1">
    <location>
        <begin position="6"/>
        <end position="118"/>
    </location>
</feature>
<evidence type="ECO:0000313" key="3">
    <source>
        <dbReference type="Proteomes" id="UP000784435"/>
    </source>
</evidence>
<gene>
    <name evidence="2" type="ORF">K8V08_06880</name>
</gene>